<feature type="domain" description="Calcineurin-like phosphoesterase" evidence="1">
    <location>
        <begin position="10"/>
        <end position="146"/>
    </location>
</feature>
<dbReference type="PANTHER" id="PTHR11575">
    <property type="entry name" value="5'-NUCLEOTIDASE-RELATED"/>
    <property type="match status" value="1"/>
</dbReference>
<dbReference type="Proteomes" id="UP000479293">
    <property type="component" value="Unassembled WGS sequence"/>
</dbReference>
<proteinExistence type="predicted"/>
<dbReference type="GO" id="GO:0009166">
    <property type="term" value="P:nucleotide catabolic process"/>
    <property type="evidence" value="ECO:0007669"/>
    <property type="project" value="InterPro"/>
</dbReference>
<name>A0A7C9FY23_9BACT</name>
<dbReference type="GO" id="GO:0016787">
    <property type="term" value="F:hydrolase activity"/>
    <property type="evidence" value="ECO:0007669"/>
    <property type="project" value="InterPro"/>
</dbReference>
<keyword evidence="3" id="KW-1185">Reference proteome</keyword>
<evidence type="ECO:0000313" key="3">
    <source>
        <dbReference type="Proteomes" id="UP000479293"/>
    </source>
</evidence>
<dbReference type="AlphaFoldDB" id="A0A7C9FY23"/>
<reference evidence="2 3" key="1">
    <citation type="submission" date="2019-10" db="EMBL/GenBank/DDBJ databases">
        <title>Draft Genome Sequence of Cytophagaceae sp. SJW1-29.</title>
        <authorList>
            <person name="Choi A."/>
        </authorList>
    </citation>
    <scope>NUCLEOTIDE SEQUENCE [LARGE SCALE GENOMIC DNA]</scope>
    <source>
        <strain evidence="2 3">SJW1-29</strain>
    </source>
</reference>
<dbReference type="PRINTS" id="PR01607">
    <property type="entry name" value="APYRASEFAMLY"/>
</dbReference>
<evidence type="ECO:0000259" key="1">
    <source>
        <dbReference type="Pfam" id="PF00149"/>
    </source>
</evidence>
<comment type="caution">
    <text evidence="2">The sequence shown here is derived from an EMBL/GenBank/DDBJ whole genome shotgun (WGS) entry which is preliminary data.</text>
</comment>
<dbReference type="SUPFAM" id="SSF56300">
    <property type="entry name" value="Metallo-dependent phosphatases"/>
    <property type="match status" value="1"/>
</dbReference>
<dbReference type="Pfam" id="PF00149">
    <property type="entry name" value="Metallophos"/>
    <property type="match status" value="1"/>
</dbReference>
<dbReference type="InterPro" id="IPR004843">
    <property type="entry name" value="Calcineurin-like_PHP"/>
</dbReference>
<dbReference type="Gene3D" id="3.60.21.10">
    <property type="match status" value="1"/>
</dbReference>
<protein>
    <recommendedName>
        <fullName evidence="1">Calcineurin-like phosphoesterase domain-containing protein</fullName>
    </recommendedName>
</protein>
<evidence type="ECO:0000313" key="2">
    <source>
        <dbReference type="EMBL" id="MPR31908.1"/>
    </source>
</evidence>
<dbReference type="InterPro" id="IPR029052">
    <property type="entry name" value="Metallo-depent_PP-like"/>
</dbReference>
<dbReference type="InterPro" id="IPR006179">
    <property type="entry name" value="5_nucleotidase/apyrase"/>
</dbReference>
<gene>
    <name evidence="2" type="ORF">GBK04_00730</name>
</gene>
<organism evidence="2 3">
    <name type="scientific">Salmonirosea aquatica</name>
    <dbReference type="NCBI Taxonomy" id="2654236"/>
    <lineage>
        <taxon>Bacteria</taxon>
        <taxon>Pseudomonadati</taxon>
        <taxon>Bacteroidota</taxon>
        <taxon>Cytophagia</taxon>
        <taxon>Cytophagales</taxon>
        <taxon>Spirosomataceae</taxon>
        <taxon>Salmonirosea</taxon>
    </lineage>
</organism>
<accession>A0A7C9FY23</accession>
<sequence>MNRLGYDAGTIGNHDFDGGIDNMVTQFGKARFPLLIGNYDFSNTALDGRTRPYRIFERGGIRVGVFGLGIKPDGMIPKSAFGETKYLDPLEIATDLAATLRLDKQCDCVICLSHLGFSYPDDRVSDYTLAAGTRHIDLIVGGHTHTFLTEPVAVPNADGWPVWINQVGFGGIDLGRIDLTFERGKAIFATGRAVAVRTVTVNSPINIP</sequence>
<dbReference type="PANTHER" id="PTHR11575:SF24">
    <property type="entry name" value="5'-NUCLEOTIDASE"/>
    <property type="match status" value="1"/>
</dbReference>
<dbReference type="EMBL" id="WHLY01000001">
    <property type="protein sequence ID" value="MPR31908.1"/>
    <property type="molecule type" value="Genomic_DNA"/>
</dbReference>